<organism evidence="4 5">
    <name type="scientific">Muricomes intestini</name>
    <dbReference type="NCBI Taxonomy" id="1796634"/>
    <lineage>
        <taxon>Bacteria</taxon>
        <taxon>Bacillati</taxon>
        <taxon>Bacillota</taxon>
        <taxon>Clostridia</taxon>
        <taxon>Lachnospirales</taxon>
        <taxon>Lachnospiraceae</taxon>
        <taxon>Muricomes</taxon>
    </lineage>
</organism>
<dbReference type="InterPro" id="IPR004843">
    <property type="entry name" value="Calcineurin-like_PHP"/>
</dbReference>
<keyword evidence="5" id="KW-1185">Reference proteome</keyword>
<dbReference type="Gene3D" id="3.60.21.10">
    <property type="match status" value="1"/>
</dbReference>
<dbReference type="GO" id="GO:0008758">
    <property type="term" value="F:UDP-2,3-diacylglucosamine hydrolase activity"/>
    <property type="evidence" value="ECO:0007669"/>
    <property type="project" value="TreeGrafter"/>
</dbReference>
<dbReference type="InterPro" id="IPR051158">
    <property type="entry name" value="Metallophosphoesterase_sf"/>
</dbReference>
<dbReference type="EMBL" id="SLZZ01000009">
    <property type="protein sequence ID" value="TCS79120.1"/>
    <property type="molecule type" value="Genomic_DNA"/>
</dbReference>
<evidence type="ECO:0000259" key="3">
    <source>
        <dbReference type="Pfam" id="PF00149"/>
    </source>
</evidence>
<dbReference type="GO" id="GO:0046872">
    <property type="term" value="F:metal ion binding"/>
    <property type="evidence" value="ECO:0007669"/>
    <property type="project" value="UniProtKB-KW"/>
</dbReference>
<dbReference type="Proteomes" id="UP000295726">
    <property type="component" value="Unassembled WGS sequence"/>
</dbReference>
<proteinExistence type="predicted"/>
<dbReference type="OrthoDB" id="9780884at2"/>
<feature type="domain" description="Calcineurin-like phosphoesterase" evidence="3">
    <location>
        <begin position="47"/>
        <end position="227"/>
    </location>
</feature>
<dbReference type="PANTHER" id="PTHR31302:SF31">
    <property type="entry name" value="PHOSPHODIESTERASE YAEI"/>
    <property type="match status" value="1"/>
</dbReference>
<reference evidence="4 5" key="1">
    <citation type="submission" date="2019-03" db="EMBL/GenBank/DDBJ databases">
        <title>Genomic Encyclopedia of Type Strains, Phase IV (KMG-IV): sequencing the most valuable type-strain genomes for metagenomic binning, comparative biology and taxonomic classification.</title>
        <authorList>
            <person name="Goeker M."/>
        </authorList>
    </citation>
    <scope>NUCLEOTIDE SEQUENCE [LARGE SCALE GENOMIC DNA]</scope>
    <source>
        <strain evidence="4 5">DSM 29489</strain>
    </source>
</reference>
<name>A0A4R3K877_9FIRM</name>
<dbReference type="RefSeq" id="WP_132380719.1">
    <property type="nucleotide sequence ID" value="NZ_DAIPCY010000005.1"/>
</dbReference>
<evidence type="ECO:0000256" key="2">
    <source>
        <dbReference type="ARBA" id="ARBA00022801"/>
    </source>
</evidence>
<gene>
    <name evidence="4" type="ORF">EDD59_10951</name>
</gene>
<accession>A0A4R3K877</accession>
<dbReference type="Pfam" id="PF00149">
    <property type="entry name" value="Metallophos"/>
    <property type="match status" value="1"/>
</dbReference>
<keyword evidence="1" id="KW-0479">Metal-binding</keyword>
<protein>
    <recommendedName>
        <fullName evidence="3">Calcineurin-like phosphoesterase domain-containing protein</fullName>
    </recommendedName>
</protein>
<keyword evidence="2" id="KW-0378">Hydrolase</keyword>
<dbReference type="GO" id="GO:0009245">
    <property type="term" value="P:lipid A biosynthetic process"/>
    <property type="evidence" value="ECO:0007669"/>
    <property type="project" value="TreeGrafter"/>
</dbReference>
<dbReference type="AlphaFoldDB" id="A0A4R3K877"/>
<evidence type="ECO:0000256" key="1">
    <source>
        <dbReference type="ARBA" id="ARBA00022723"/>
    </source>
</evidence>
<comment type="caution">
    <text evidence="4">The sequence shown here is derived from an EMBL/GenBank/DDBJ whole genome shotgun (WGS) entry which is preliminary data.</text>
</comment>
<sequence length="293" mass="33510">MSRIVGTIFLVLLVIILVEGKRELGFFKITRYSLQVPKFRLLDTEKKVVLLADLHNKVYGEHNDELFRAIRREKPNLILIAGDMLVGKENSDFQEALSFIAKLPSVCPVYYSLGNHEQRLKESPWDYERKIYYNYKNALQKSGVHFLENQAEDVMLDKLCVRISGLELPIITYEKFKKHQVAPEDISRCIQDAKKNKYNILLAHNPVFFPVYKEWGADLTLSGHLHGGIIRIPGLGGLITPQAVLFPKYSGEMTQKDNQALVVSKGLGTHTINLRFCNNAEVVVINLQPFKRE</sequence>
<dbReference type="SUPFAM" id="SSF56300">
    <property type="entry name" value="Metallo-dependent phosphatases"/>
    <property type="match status" value="1"/>
</dbReference>
<evidence type="ECO:0000313" key="4">
    <source>
        <dbReference type="EMBL" id="TCS79120.1"/>
    </source>
</evidence>
<dbReference type="InterPro" id="IPR029052">
    <property type="entry name" value="Metallo-depent_PP-like"/>
</dbReference>
<evidence type="ECO:0000313" key="5">
    <source>
        <dbReference type="Proteomes" id="UP000295726"/>
    </source>
</evidence>
<dbReference type="GO" id="GO:0016020">
    <property type="term" value="C:membrane"/>
    <property type="evidence" value="ECO:0007669"/>
    <property type="project" value="GOC"/>
</dbReference>
<dbReference type="PANTHER" id="PTHR31302">
    <property type="entry name" value="TRANSMEMBRANE PROTEIN WITH METALLOPHOSPHOESTERASE DOMAIN-RELATED"/>
    <property type="match status" value="1"/>
</dbReference>